<evidence type="ECO:0000313" key="2">
    <source>
        <dbReference type="EMBL" id="CAF4010504.1"/>
    </source>
</evidence>
<sequence>MHITAYFVFILVLLTSVVQCPGGGGGRGGGGEGRGGGGGFSHVFDRTGYMNVRHGIWCANLVRHSN</sequence>
<accession>A0A819P7Z6</accession>
<evidence type="ECO:0000256" key="1">
    <source>
        <dbReference type="SAM" id="SignalP"/>
    </source>
</evidence>
<dbReference type="AlphaFoldDB" id="A0A819P7Z6"/>
<evidence type="ECO:0000313" key="3">
    <source>
        <dbReference type="Proteomes" id="UP000663823"/>
    </source>
</evidence>
<protein>
    <submittedName>
        <fullName evidence="2">Uncharacterized protein</fullName>
    </submittedName>
</protein>
<feature type="chain" id="PRO_5032752105" evidence="1">
    <location>
        <begin position="20"/>
        <end position="66"/>
    </location>
</feature>
<organism evidence="2 3">
    <name type="scientific">Rotaria sordida</name>
    <dbReference type="NCBI Taxonomy" id="392033"/>
    <lineage>
        <taxon>Eukaryota</taxon>
        <taxon>Metazoa</taxon>
        <taxon>Spiralia</taxon>
        <taxon>Gnathifera</taxon>
        <taxon>Rotifera</taxon>
        <taxon>Eurotatoria</taxon>
        <taxon>Bdelloidea</taxon>
        <taxon>Philodinida</taxon>
        <taxon>Philodinidae</taxon>
        <taxon>Rotaria</taxon>
    </lineage>
</organism>
<keyword evidence="1" id="KW-0732">Signal</keyword>
<proteinExistence type="predicted"/>
<reference evidence="2" key="1">
    <citation type="submission" date="2021-02" db="EMBL/GenBank/DDBJ databases">
        <authorList>
            <person name="Nowell W R."/>
        </authorList>
    </citation>
    <scope>NUCLEOTIDE SEQUENCE</scope>
</reference>
<gene>
    <name evidence="2" type="ORF">OTI717_LOCUS29520</name>
</gene>
<dbReference type="EMBL" id="CAJOAX010007470">
    <property type="protein sequence ID" value="CAF4010504.1"/>
    <property type="molecule type" value="Genomic_DNA"/>
</dbReference>
<feature type="signal peptide" evidence="1">
    <location>
        <begin position="1"/>
        <end position="19"/>
    </location>
</feature>
<name>A0A819P7Z6_9BILA</name>
<dbReference type="Proteomes" id="UP000663823">
    <property type="component" value="Unassembled WGS sequence"/>
</dbReference>
<comment type="caution">
    <text evidence="2">The sequence shown here is derived from an EMBL/GenBank/DDBJ whole genome shotgun (WGS) entry which is preliminary data.</text>
</comment>